<keyword evidence="2" id="KW-1133">Transmembrane helix</keyword>
<feature type="transmembrane region" description="Helical" evidence="2">
    <location>
        <begin position="37"/>
        <end position="56"/>
    </location>
</feature>
<evidence type="ECO:0000256" key="1">
    <source>
        <dbReference type="SAM" id="MobiDB-lite"/>
    </source>
</evidence>
<dbReference type="Proteomes" id="UP001221142">
    <property type="component" value="Unassembled WGS sequence"/>
</dbReference>
<proteinExistence type="predicted"/>
<feature type="transmembrane region" description="Helical" evidence="2">
    <location>
        <begin position="144"/>
        <end position="166"/>
    </location>
</feature>
<evidence type="ECO:0000256" key="2">
    <source>
        <dbReference type="SAM" id="Phobius"/>
    </source>
</evidence>
<dbReference type="AlphaFoldDB" id="A0AAD7BYQ2"/>
<evidence type="ECO:0000313" key="4">
    <source>
        <dbReference type="Proteomes" id="UP001221142"/>
    </source>
</evidence>
<name>A0AAD7BYQ2_9AGAR</name>
<feature type="transmembrane region" description="Helical" evidence="2">
    <location>
        <begin position="537"/>
        <end position="558"/>
    </location>
</feature>
<evidence type="ECO:0000313" key="3">
    <source>
        <dbReference type="EMBL" id="KAJ7634487.1"/>
    </source>
</evidence>
<keyword evidence="2" id="KW-0472">Membrane</keyword>
<dbReference type="EMBL" id="JARKIF010000007">
    <property type="protein sequence ID" value="KAJ7634487.1"/>
    <property type="molecule type" value="Genomic_DNA"/>
</dbReference>
<keyword evidence="2" id="KW-0812">Transmembrane</keyword>
<sequence length="624" mass="66474">MNDPEKLSDPGTPDTPVHRPSTRQFDFWEFGSKLRGWPLIVIGGQLLLHGAAWAFFASVQVHGSIPVGHSTAIWIRDVGTHPVTLVFTQIATLLAACSSFFFTWGVRESIALHLHQEGMSLSTYSESVKISARGLVFDHRKPRWVLISIVVFVLTGVQTSCFSTLITPGPITRKTPLVGSELDLSSALLANWDNDTALTYCVSGISHRFAFIGGEIESGYTGAKNSMNIPSSLTFMDWTFNSTTAGVLPSSLSNVEAVSWLKGDSPFLPANIQHVGFVPNSNGLSSSYSLEQQGFTTDVSCQFQTLTNTTTPAAIRTSDEVESWGGDADLTLLGYSGLSVHCPAPDQLNESYTFHAPQGDYVVMSVCQSGANYSLIFSTGGVYDFLDNAVCTITPWITRVNVEYSDGEITSASISPNRTGSGAVLDSVGGPAGRSAVNIIHSLIWNSQSTGSNVMGDQLYSLVNASQAQDDKLLSVLEEYVRGAAEYSGSVLRACASAKNSAFLLDDTGIPTNMTTPTTGTFNVQTYGWTHASATTFWVLIPGTLVALLTIAIVLATVRAHNGDRAEAYFNPANPIHVMGASATGGLGDIFVGHGGKQLTGVEDVKVVLSSVPGQLPAFARSSV</sequence>
<accession>A0AAD7BYQ2</accession>
<comment type="caution">
    <text evidence="3">The sequence shown here is derived from an EMBL/GenBank/DDBJ whole genome shotgun (WGS) entry which is preliminary data.</text>
</comment>
<keyword evidence="4" id="KW-1185">Reference proteome</keyword>
<protein>
    <submittedName>
        <fullName evidence="3">Uncharacterized protein</fullName>
    </submittedName>
</protein>
<organism evidence="3 4">
    <name type="scientific">Roridomyces roridus</name>
    <dbReference type="NCBI Taxonomy" id="1738132"/>
    <lineage>
        <taxon>Eukaryota</taxon>
        <taxon>Fungi</taxon>
        <taxon>Dikarya</taxon>
        <taxon>Basidiomycota</taxon>
        <taxon>Agaricomycotina</taxon>
        <taxon>Agaricomycetes</taxon>
        <taxon>Agaricomycetidae</taxon>
        <taxon>Agaricales</taxon>
        <taxon>Marasmiineae</taxon>
        <taxon>Mycenaceae</taxon>
        <taxon>Roridomyces</taxon>
    </lineage>
</organism>
<feature type="transmembrane region" description="Helical" evidence="2">
    <location>
        <begin position="86"/>
        <end position="106"/>
    </location>
</feature>
<reference evidence="3" key="1">
    <citation type="submission" date="2023-03" db="EMBL/GenBank/DDBJ databases">
        <title>Massive genome expansion in bonnet fungi (Mycena s.s.) driven by repeated elements and novel gene families across ecological guilds.</title>
        <authorList>
            <consortium name="Lawrence Berkeley National Laboratory"/>
            <person name="Harder C.B."/>
            <person name="Miyauchi S."/>
            <person name="Viragh M."/>
            <person name="Kuo A."/>
            <person name="Thoen E."/>
            <person name="Andreopoulos B."/>
            <person name="Lu D."/>
            <person name="Skrede I."/>
            <person name="Drula E."/>
            <person name="Henrissat B."/>
            <person name="Morin E."/>
            <person name="Kohler A."/>
            <person name="Barry K."/>
            <person name="LaButti K."/>
            <person name="Morin E."/>
            <person name="Salamov A."/>
            <person name="Lipzen A."/>
            <person name="Mereny Z."/>
            <person name="Hegedus B."/>
            <person name="Baldrian P."/>
            <person name="Stursova M."/>
            <person name="Weitz H."/>
            <person name="Taylor A."/>
            <person name="Grigoriev I.V."/>
            <person name="Nagy L.G."/>
            <person name="Martin F."/>
            <person name="Kauserud H."/>
        </authorList>
    </citation>
    <scope>NUCLEOTIDE SEQUENCE</scope>
    <source>
        <strain evidence="3">9284</strain>
    </source>
</reference>
<feature type="region of interest" description="Disordered" evidence="1">
    <location>
        <begin position="1"/>
        <end position="20"/>
    </location>
</feature>
<gene>
    <name evidence="3" type="ORF">FB45DRAFT_865229</name>
</gene>